<keyword evidence="5" id="KW-0539">Nucleus</keyword>
<reference evidence="11 12" key="1">
    <citation type="submission" date="2019-01" db="EMBL/GenBank/DDBJ databases">
        <title>A draft genome assembly of the solar-powered sea slug Elysia chlorotica.</title>
        <authorList>
            <person name="Cai H."/>
            <person name="Li Q."/>
            <person name="Fang X."/>
            <person name="Li J."/>
            <person name="Curtis N.E."/>
            <person name="Altenburger A."/>
            <person name="Shibata T."/>
            <person name="Feng M."/>
            <person name="Maeda T."/>
            <person name="Schwartz J.A."/>
            <person name="Shigenobu S."/>
            <person name="Lundholm N."/>
            <person name="Nishiyama T."/>
            <person name="Yang H."/>
            <person name="Hasebe M."/>
            <person name="Li S."/>
            <person name="Pierce S.K."/>
            <person name="Wang J."/>
        </authorList>
    </citation>
    <scope>NUCLEOTIDE SEQUENCE [LARGE SCALE GENOMIC DNA]</scope>
    <source>
        <strain evidence="11">EC2010</strain>
        <tissue evidence="11">Whole organism of an adult</tissue>
    </source>
</reference>
<keyword evidence="4 9" id="KW-0862">Zinc</keyword>
<evidence type="ECO:0000313" key="12">
    <source>
        <dbReference type="Proteomes" id="UP000271974"/>
    </source>
</evidence>
<evidence type="ECO:0000256" key="7">
    <source>
        <dbReference type="ARBA" id="ARBA00039886"/>
    </source>
</evidence>
<dbReference type="InterPro" id="IPR036855">
    <property type="entry name" value="Znf_CCCH_sf"/>
</dbReference>
<organism evidence="11 12">
    <name type="scientific">Elysia chlorotica</name>
    <name type="common">Eastern emerald elysia</name>
    <name type="synonym">Sea slug</name>
    <dbReference type="NCBI Taxonomy" id="188477"/>
    <lineage>
        <taxon>Eukaryota</taxon>
        <taxon>Metazoa</taxon>
        <taxon>Spiralia</taxon>
        <taxon>Lophotrochozoa</taxon>
        <taxon>Mollusca</taxon>
        <taxon>Gastropoda</taxon>
        <taxon>Heterobranchia</taxon>
        <taxon>Euthyneura</taxon>
        <taxon>Panpulmonata</taxon>
        <taxon>Sacoglossa</taxon>
        <taxon>Placobranchoidea</taxon>
        <taxon>Plakobranchidae</taxon>
        <taxon>Elysia</taxon>
    </lineage>
</organism>
<evidence type="ECO:0000259" key="10">
    <source>
        <dbReference type="PROSITE" id="PS50103"/>
    </source>
</evidence>
<comment type="caution">
    <text evidence="11">The sequence shown here is derived from an EMBL/GenBank/DDBJ whole genome shotgun (WGS) entry which is preliminary data.</text>
</comment>
<dbReference type="PROSITE" id="PS50103">
    <property type="entry name" value="ZF_C3H1"/>
    <property type="match status" value="1"/>
</dbReference>
<name>A0A433TI23_ELYCH</name>
<accession>A0A433TI23</accession>
<feature type="zinc finger region" description="C3H1-type" evidence="9">
    <location>
        <begin position="1"/>
        <end position="25"/>
    </location>
</feature>
<feature type="domain" description="C3H1-type" evidence="10">
    <location>
        <begin position="1"/>
        <end position="25"/>
    </location>
</feature>
<evidence type="ECO:0000256" key="6">
    <source>
        <dbReference type="ARBA" id="ARBA00037262"/>
    </source>
</evidence>
<evidence type="ECO:0000256" key="5">
    <source>
        <dbReference type="ARBA" id="ARBA00023242"/>
    </source>
</evidence>
<evidence type="ECO:0000313" key="11">
    <source>
        <dbReference type="EMBL" id="RUS81209.1"/>
    </source>
</evidence>
<dbReference type="GO" id="GO:0031965">
    <property type="term" value="C:nuclear membrane"/>
    <property type="evidence" value="ECO:0007669"/>
    <property type="project" value="UniProtKB-SubCell"/>
</dbReference>
<sequence>MVVCKFWLENRCKFGTACRFEHTKAGSQGGLFGANNNWQGGGGGGGQRVSFQNSFGNSGNQYKWTANQAQGQEGNLALDAVNGLPEEMKRWEESKMWPFSCVSIEKDLPSLPVFP</sequence>
<keyword evidence="2 9" id="KW-0479">Metal-binding</keyword>
<keyword evidence="12" id="KW-1185">Reference proteome</keyword>
<evidence type="ECO:0000256" key="8">
    <source>
        <dbReference type="ARBA" id="ARBA00042384"/>
    </source>
</evidence>
<dbReference type="InterPro" id="IPR041367">
    <property type="entry name" value="Znf-CCCH_4"/>
</dbReference>
<dbReference type="InterPro" id="IPR051767">
    <property type="entry name" value="Nucleoporin_NUP42"/>
</dbReference>
<dbReference type="STRING" id="188477.A0A433TI23"/>
<comment type="subcellular location">
    <subcellularLocation>
        <location evidence="1">Nucleus membrane</location>
        <topology evidence="1">Peripheral membrane protein</topology>
        <orientation evidence="1">Cytoplasmic side</orientation>
    </subcellularLocation>
</comment>
<dbReference type="Pfam" id="PF18044">
    <property type="entry name" value="zf-CCCH_4"/>
    <property type="match status" value="1"/>
</dbReference>
<dbReference type="SUPFAM" id="SSF90229">
    <property type="entry name" value="CCCH zinc finger"/>
    <property type="match status" value="1"/>
</dbReference>
<proteinExistence type="predicted"/>
<dbReference type="InterPro" id="IPR000571">
    <property type="entry name" value="Znf_CCCH"/>
</dbReference>
<gene>
    <name evidence="11" type="ORF">EGW08_011003</name>
</gene>
<dbReference type="AlphaFoldDB" id="A0A433TI23"/>
<keyword evidence="3 9" id="KW-0863">Zinc-finger</keyword>
<dbReference type="PANTHER" id="PTHR46527:SF1">
    <property type="entry name" value="NUCLEOPORIN NUP42"/>
    <property type="match status" value="1"/>
</dbReference>
<evidence type="ECO:0000256" key="4">
    <source>
        <dbReference type="ARBA" id="ARBA00022833"/>
    </source>
</evidence>
<dbReference type="OrthoDB" id="20729at2759"/>
<comment type="function">
    <text evidence="6">Required for the export of mRNAs containing poly(A) tails from the nucleus into the cytoplasm.</text>
</comment>
<dbReference type="GO" id="GO:0008270">
    <property type="term" value="F:zinc ion binding"/>
    <property type="evidence" value="ECO:0007669"/>
    <property type="project" value="UniProtKB-KW"/>
</dbReference>
<evidence type="ECO:0000256" key="3">
    <source>
        <dbReference type="ARBA" id="ARBA00022771"/>
    </source>
</evidence>
<dbReference type="EMBL" id="RQTK01000349">
    <property type="protein sequence ID" value="RUS81209.1"/>
    <property type="molecule type" value="Genomic_DNA"/>
</dbReference>
<feature type="non-terminal residue" evidence="11">
    <location>
        <position position="115"/>
    </location>
</feature>
<dbReference type="Proteomes" id="UP000271974">
    <property type="component" value="Unassembled WGS sequence"/>
</dbReference>
<dbReference type="PANTHER" id="PTHR46527">
    <property type="entry name" value="NUCLEOPORIN-LIKE PROTEIN 2"/>
    <property type="match status" value="1"/>
</dbReference>
<protein>
    <recommendedName>
        <fullName evidence="7">Nucleoporin NUP42</fullName>
    </recommendedName>
    <alternativeName>
        <fullName evidence="8">Nucleoporin-like protein 2</fullName>
    </alternativeName>
</protein>
<evidence type="ECO:0000256" key="2">
    <source>
        <dbReference type="ARBA" id="ARBA00022723"/>
    </source>
</evidence>
<evidence type="ECO:0000256" key="1">
    <source>
        <dbReference type="ARBA" id="ARBA00004335"/>
    </source>
</evidence>
<evidence type="ECO:0000256" key="9">
    <source>
        <dbReference type="PROSITE-ProRule" id="PRU00723"/>
    </source>
</evidence>
<dbReference type="Gene3D" id="4.10.1000.10">
    <property type="entry name" value="Zinc finger, CCCH-type"/>
    <property type="match status" value="1"/>
</dbReference>